<proteinExistence type="inferred from homology"/>
<dbReference type="AlphaFoldDB" id="A0A9P8TR27"/>
<dbReference type="PANTHER" id="PTHR10619:SF0">
    <property type="entry name" value="F-ACTIN-CAPPING PROTEIN SUBUNIT BETA ISOFORMS 1 AND 2"/>
    <property type="match status" value="1"/>
</dbReference>
<evidence type="ECO:0000313" key="10">
    <source>
        <dbReference type="EMBL" id="KAH3688818.1"/>
    </source>
</evidence>
<dbReference type="PROSITE" id="PS00231">
    <property type="entry name" value="F_ACTIN_CAPPING_BETA"/>
    <property type="match status" value="1"/>
</dbReference>
<keyword evidence="7 9" id="KW-0206">Cytoskeleton</keyword>
<dbReference type="InterPro" id="IPR043175">
    <property type="entry name" value="CAPZB_N"/>
</dbReference>
<protein>
    <recommendedName>
        <fullName evidence="3 9">F-actin-capping protein subunit beta</fullName>
    </recommendedName>
</protein>
<dbReference type="EMBL" id="JAEUBG010000134">
    <property type="protein sequence ID" value="KAH3688818.1"/>
    <property type="molecule type" value="Genomic_DNA"/>
</dbReference>
<reference evidence="10" key="2">
    <citation type="submission" date="2021-01" db="EMBL/GenBank/DDBJ databases">
        <authorList>
            <person name="Schikora-Tamarit M.A."/>
        </authorList>
    </citation>
    <scope>NUCLEOTIDE SEQUENCE</scope>
    <source>
        <strain evidence="10">CBS2887</strain>
    </source>
</reference>
<evidence type="ECO:0000256" key="5">
    <source>
        <dbReference type="ARBA" id="ARBA00022490"/>
    </source>
</evidence>
<gene>
    <name evidence="10" type="ORF">WICPIJ_000202</name>
</gene>
<evidence type="ECO:0000256" key="9">
    <source>
        <dbReference type="RuleBase" id="RU365078"/>
    </source>
</evidence>
<name>A0A9P8TR27_WICPI</name>
<dbReference type="PRINTS" id="PR00192">
    <property type="entry name" value="FACTINCAPB"/>
</dbReference>
<dbReference type="Proteomes" id="UP000774326">
    <property type="component" value="Unassembled WGS sequence"/>
</dbReference>
<evidence type="ECO:0000256" key="4">
    <source>
        <dbReference type="ARBA" id="ARBA00022467"/>
    </source>
</evidence>
<comment type="subcellular location">
    <subcellularLocation>
        <location evidence="1 9">Cytoplasm</location>
        <location evidence="1 9">Cytoskeleton</location>
    </subcellularLocation>
</comment>
<dbReference type="InterPro" id="IPR037282">
    <property type="entry name" value="CapZ_alpha/beta"/>
</dbReference>
<keyword evidence="11" id="KW-1185">Reference proteome</keyword>
<dbReference type="Gene3D" id="1.20.58.570">
    <property type="match status" value="1"/>
</dbReference>
<keyword evidence="6 9" id="KW-0009">Actin-binding</keyword>
<reference evidence="10" key="1">
    <citation type="journal article" date="2021" name="Open Biol.">
        <title>Shared evolutionary footprints suggest mitochondrial oxidative damage underlies multiple complex I losses in fungi.</title>
        <authorList>
            <person name="Schikora-Tamarit M.A."/>
            <person name="Marcet-Houben M."/>
            <person name="Nosek J."/>
            <person name="Gabaldon T."/>
        </authorList>
    </citation>
    <scope>NUCLEOTIDE SEQUENCE</scope>
    <source>
        <strain evidence="10">CBS2887</strain>
    </source>
</reference>
<dbReference type="InterPro" id="IPR001698">
    <property type="entry name" value="CAPZB"/>
</dbReference>
<sequence length="267" mass="30256">MSDQSYDASLDLLRRLNPSNIKANLSHLIKLNPELSEDLLSSIDIPLSIQQDSKQNRKYLCCDYNRDLDSFRSPWSNVYYPQLPTSDEEESYVPAGQLRELETALNEAFDTYRDLYYDGGVSSVYLWNDDDKLESGFSGVVLLKKTNEEDSWDSIHVFECEVSGAKAEYKLTSTVILSLNEQGDGVNMNGNLVRQNSKTAPVVDGLTGHIVNIGSFIEDVESQLRNLLQQVYFDKNKDIVAELRSLVDLKKVSKDKLKQKELINALQ</sequence>
<keyword evidence="4 9" id="KW-0117">Actin capping</keyword>
<evidence type="ECO:0000256" key="8">
    <source>
        <dbReference type="ARBA" id="ARBA00025389"/>
    </source>
</evidence>
<dbReference type="GO" id="GO:0030036">
    <property type="term" value="P:actin cytoskeleton organization"/>
    <property type="evidence" value="ECO:0007669"/>
    <property type="project" value="InterPro"/>
</dbReference>
<evidence type="ECO:0000256" key="2">
    <source>
        <dbReference type="ARBA" id="ARBA00006039"/>
    </source>
</evidence>
<dbReference type="GO" id="GO:0000902">
    <property type="term" value="P:cell morphogenesis"/>
    <property type="evidence" value="ECO:0007669"/>
    <property type="project" value="TreeGrafter"/>
</dbReference>
<dbReference type="InterPro" id="IPR019771">
    <property type="entry name" value="F-actin_capping_bsu_CS"/>
</dbReference>
<dbReference type="InterPro" id="IPR042276">
    <property type="entry name" value="CapZ_alpha/beta_2"/>
</dbReference>
<dbReference type="GO" id="GO:0008290">
    <property type="term" value="C:F-actin capping protein complex"/>
    <property type="evidence" value="ECO:0007669"/>
    <property type="project" value="UniProtKB-UniRule"/>
</dbReference>
<comment type="function">
    <text evidence="8 9">F-actin-capping proteins bind in a Ca(2+)-independent manner to the fast growing ends of actin filaments (barbed end) thereby blocking the exchange of subunits at these ends. Unlike other capping proteins (such as gelsolin and severin), these proteins do not sever actin filaments.</text>
</comment>
<dbReference type="Gene3D" id="3.90.1150.210">
    <property type="entry name" value="F-actin capping protein, beta subunit"/>
    <property type="match status" value="1"/>
</dbReference>
<accession>A0A9P8TR27</accession>
<organism evidence="10 11">
    <name type="scientific">Wickerhamomyces pijperi</name>
    <name type="common">Yeast</name>
    <name type="synonym">Pichia pijperi</name>
    <dbReference type="NCBI Taxonomy" id="599730"/>
    <lineage>
        <taxon>Eukaryota</taxon>
        <taxon>Fungi</taxon>
        <taxon>Dikarya</taxon>
        <taxon>Ascomycota</taxon>
        <taxon>Saccharomycotina</taxon>
        <taxon>Saccharomycetes</taxon>
        <taxon>Phaffomycetales</taxon>
        <taxon>Wickerhamomycetaceae</taxon>
        <taxon>Wickerhamomyces</taxon>
    </lineage>
</organism>
<comment type="similarity">
    <text evidence="2 9">Belongs to the F-actin-capping protein beta subunit family.</text>
</comment>
<evidence type="ECO:0000256" key="6">
    <source>
        <dbReference type="ARBA" id="ARBA00023203"/>
    </source>
</evidence>
<evidence type="ECO:0000256" key="3">
    <source>
        <dbReference type="ARBA" id="ARBA00021859"/>
    </source>
</evidence>
<dbReference type="FunFam" id="1.20.58.570:FF:000001">
    <property type="entry name" value="F-actin-capping protein subunit beta"/>
    <property type="match status" value="1"/>
</dbReference>
<dbReference type="GO" id="GO:0005737">
    <property type="term" value="C:cytoplasm"/>
    <property type="evidence" value="ECO:0007669"/>
    <property type="project" value="InterPro"/>
</dbReference>
<dbReference type="OrthoDB" id="9979678at2759"/>
<dbReference type="Pfam" id="PF01115">
    <property type="entry name" value="F_actin_cap_B"/>
    <property type="match status" value="1"/>
</dbReference>
<dbReference type="GO" id="GO:0051015">
    <property type="term" value="F:actin filament binding"/>
    <property type="evidence" value="ECO:0007669"/>
    <property type="project" value="TreeGrafter"/>
</dbReference>
<dbReference type="GO" id="GO:0051016">
    <property type="term" value="P:barbed-end actin filament capping"/>
    <property type="evidence" value="ECO:0007669"/>
    <property type="project" value="UniProtKB-UniRule"/>
</dbReference>
<comment type="caution">
    <text evidence="10">The sequence shown here is derived from an EMBL/GenBank/DDBJ whole genome shotgun (WGS) entry which is preliminary data.</text>
</comment>
<dbReference type="PANTHER" id="PTHR10619">
    <property type="entry name" value="F-ACTIN-CAPPING PROTEIN SUBUNIT BETA"/>
    <property type="match status" value="1"/>
</dbReference>
<dbReference type="SUPFAM" id="SSF90096">
    <property type="entry name" value="Subunits of heterodimeric actin filament capping protein Capz"/>
    <property type="match status" value="1"/>
</dbReference>
<evidence type="ECO:0000256" key="1">
    <source>
        <dbReference type="ARBA" id="ARBA00004245"/>
    </source>
</evidence>
<comment type="subunit">
    <text evidence="9">Heterodimer of an alpha and a beta subunit.</text>
</comment>
<evidence type="ECO:0000256" key="7">
    <source>
        <dbReference type="ARBA" id="ARBA00023212"/>
    </source>
</evidence>
<keyword evidence="5 9" id="KW-0963">Cytoplasm</keyword>
<evidence type="ECO:0000313" key="11">
    <source>
        <dbReference type="Proteomes" id="UP000774326"/>
    </source>
</evidence>